<name>A0ABS8YHC3_9BACL</name>
<comment type="caution">
    <text evidence="1">The sequence shown here is derived from an EMBL/GenBank/DDBJ whole genome shotgun (WGS) entry which is preliminary data.</text>
</comment>
<protein>
    <submittedName>
        <fullName evidence="1">Diaminopimelate decarboxylase</fullName>
    </submittedName>
</protein>
<evidence type="ECO:0000313" key="1">
    <source>
        <dbReference type="EMBL" id="MCE5168909.1"/>
    </source>
</evidence>
<keyword evidence="2" id="KW-1185">Reference proteome</keyword>
<proteinExistence type="predicted"/>
<accession>A0ABS8YHC3</accession>
<dbReference type="EMBL" id="JAJNBZ010000003">
    <property type="protein sequence ID" value="MCE5168909.1"/>
    <property type="molecule type" value="Genomic_DNA"/>
</dbReference>
<sequence length="71" mass="8160">MKTDMRQTEQAIYCIGCGQMLDEEHSMLHFRTGFYYGRIPLGACQPCIAAYTPLQMLWRAVMSETAYGYPN</sequence>
<dbReference type="RefSeq" id="WP_233696047.1">
    <property type="nucleotide sequence ID" value="NZ_JAJNBZ010000003.1"/>
</dbReference>
<organism evidence="1 2">
    <name type="scientific">Paenibacillus profundus</name>
    <dbReference type="NCBI Taxonomy" id="1173085"/>
    <lineage>
        <taxon>Bacteria</taxon>
        <taxon>Bacillati</taxon>
        <taxon>Bacillota</taxon>
        <taxon>Bacilli</taxon>
        <taxon>Bacillales</taxon>
        <taxon>Paenibacillaceae</taxon>
        <taxon>Paenibacillus</taxon>
    </lineage>
</organism>
<reference evidence="1 2" key="1">
    <citation type="submission" date="2021-11" db="EMBL/GenBank/DDBJ databases">
        <title>Draft genome sequence of Paenibacillus profundus YoMME, a new Gram-positive bacteria with exoelectrogenic properties.</title>
        <authorList>
            <person name="Hubenova Y."/>
            <person name="Hubenova E."/>
            <person name="Manasiev Y."/>
            <person name="Peykov S."/>
            <person name="Mitov M."/>
        </authorList>
    </citation>
    <scope>NUCLEOTIDE SEQUENCE [LARGE SCALE GENOMIC DNA]</scope>
    <source>
        <strain evidence="1 2">YoMME</strain>
    </source>
</reference>
<dbReference type="Proteomes" id="UP001199916">
    <property type="component" value="Unassembled WGS sequence"/>
</dbReference>
<evidence type="ECO:0000313" key="2">
    <source>
        <dbReference type="Proteomes" id="UP001199916"/>
    </source>
</evidence>
<gene>
    <name evidence="1" type="ORF">LQV63_06260</name>
</gene>